<dbReference type="GO" id="GO:0005829">
    <property type="term" value="C:cytosol"/>
    <property type="evidence" value="ECO:0007669"/>
    <property type="project" value="TreeGrafter"/>
</dbReference>
<sequence>MSEQLQEYGLTPEQMLDCLEAFGERVRELLSQLGLDLRSCQADHIALRINSPMLAEKAHNVWKTLGKEISSAHINGRPIIVFKLTNGIHFADWSVDCLELPYPAEGKIYPAQGWEHVEFVIHSKAQTADEYLADLKQRFPELERKWASLSEMGIKAKLSSPKGEAERLANPTVAFKKDGVCIKLHPHSLEEVIQSEQAA</sequence>
<dbReference type="SUPFAM" id="SSF54593">
    <property type="entry name" value="Glyoxalase/Bleomycin resistance protein/Dihydroxybiphenyl dioxygenase"/>
    <property type="match status" value="1"/>
</dbReference>
<name>A0A2U3BD22_9VIBR</name>
<keyword evidence="2" id="KW-1185">Reference proteome</keyword>
<comment type="caution">
    <text evidence="1">The sequence shown here is derived from an EMBL/GenBank/DDBJ whole genome shotgun (WGS) entry which is preliminary data.</text>
</comment>
<dbReference type="InterPro" id="IPR010393">
    <property type="entry name" value="DUF991_YecM-like"/>
</dbReference>
<dbReference type="RefSeq" id="WP_109319017.1">
    <property type="nucleotide sequence ID" value="NZ_QFWT01000002.1"/>
</dbReference>
<dbReference type="Proteomes" id="UP000245362">
    <property type="component" value="Unassembled WGS sequence"/>
</dbReference>
<accession>A0A2U3BD22</accession>
<evidence type="ECO:0000313" key="2">
    <source>
        <dbReference type="Proteomes" id="UP000245362"/>
    </source>
</evidence>
<protein>
    <submittedName>
        <fullName evidence="1">VOC family protein</fullName>
    </submittedName>
</protein>
<dbReference type="Pfam" id="PF06185">
    <property type="entry name" value="YecM"/>
    <property type="match status" value="1"/>
</dbReference>
<gene>
    <name evidence="1" type="ORF">DI392_03960</name>
</gene>
<reference evidence="1 2" key="1">
    <citation type="submission" date="2018-05" db="EMBL/GenBank/DDBJ databases">
        <title>Vibrio limimaris sp. nov., isolated from marine sediment.</title>
        <authorList>
            <person name="Li C.-M."/>
        </authorList>
    </citation>
    <scope>NUCLEOTIDE SEQUENCE [LARGE SCALE GENOMIC DNA]</scope>
    <source>
        <strain evidence="1 2">E4404</strain>
    </source>
</reference>
<dbReference type="PANTHER" id="PTHR37519:SF1">
    <property type="entry name" value="DIHYDROXYBIPHENYL DIOXYGENASE DOMAIN-CONTAINING PROTEIN"/>
    <property type="match status" value="1"/>
</dbReference>
<dbReference type="AlphaFoldDB" id="A0A2U3BD22"/>
<organism evidence="1 2">
    <name type="scientific">Vibrio albus</name>
    <dbReference type="NCBI Taxonomy" id="2200953"/>
    <lineage>
        <taxon>Bacteria</taxon>
        <taxon>Pseudomonadati</taxon>
        <taxon>Pseudomonadota</taxon>
        <taxon>Gammaproteobacteria</taxon>
        <taxon>Vibrionales</taxon>
        <taxon>Vibrionaceae</taxon>
        <taxon>Vibrio</taxon>
    </lineage>
</organism>
<evidence type="ECO:0000313" key="1">
    <source>
        <dbReference type="EMBL" id="PWI34681.1"/>
    </source>
</evidence>
<dbReference type="Gene3D" id="3.10.180.10">
    <property type="entry name" value="2,3-Dihydroxybiphenyl 1,2-Dioxygenase, domain 1"/>
    <property type="match status" value="1"/>
</dbReference>
<dbReference type="InterPro" id="IPR029068">
    <property type="entry name" value="Glyas_Bleomycin-R_OHBP_Dase"/>
</dbReference>
<dbReference type="EMBL" id="QFWT01000002">
    <property type="protein sequence ID" value="PWI34681.1"/>
    <property type="molecule type" value="Genomic_DNA"/>
</dbReference>
<proteinExistence type="predicted"/>
<dbReference type="NCBIfam" id="NF008683">
    <property type="entry name" value="PRK11700.1-6"/>
    <property type="match status" value="1"/>
</dbReference>
<dbReference type="PANTHER" id="PTHR37519">
    <property type="match status" value="1"/>
</dbReference>
<dbReference type="OrthoDB" id="5689462at2"/>